<sequence>MSGRGRINLLLLLLVAGLGLAVWLTPPDTPPEAEPLTRLRADSVRHIRLSNRNGTELELQRRGDGWYMLRPYHLPANAGRIELLLGILSTPSHESFPLPDGDLDAFGLQPPLATLEVDGSRIEVGGTHPYNHDRYLRIGDRIHLIKDIFPHHLLAPAEAYVSPRLLPPGARIDAIETPAWNLRRGAAGWEYTPGTGGSQDPLVARVQAWEQARALQVIPEPEGVQTTGQVTIRLRGDASPLRFRVARRDGDLLLIRPGTGLAWRLSPQTSLLSPPGE</sequence>
<dbReference type="AlphaFoldDB" id="A0A831RMS4"/>
<dbReference type="Proteomes" id="UP000886251">
    <property type="component" value="Unassembled WGS sequence"/>
</dbReference>
<proteinExistence type="predicted"/>
<evidence type="ECO:0000313" key="2">
    <source>
        <dbReference type="EMBL" id="HEB97375.1"/>
    </source>
</evidence>
<dbReference type="InterPro" id="IPR025641">
    <property type="entry name" value="DUF4340"/>
</dbReference>
<reference evidence="2" key="1">
    <citation type="journal article" date="2020" name="mSystems">
        <title>Genome- and Community-Level Interaction Insights into Carbon Utilization and Element Cycling Functions of Hydrothermarchaeota in Hydrothermal Sediment.</title>
        <authorList>
            <person name="Zhou Z."/>
            <person name="Liu Y."/>
            <person name="Xu W."/>
            <person name="Pan J."/>
            <person name="Luo Z.H."/>
            <person name="Li M."/>
        </authorList>
    </citation>
    <scope>NUCLEOTIDE SEQUENCE [LARGE SCALE GENOMIC DNA]</scope>
    <source>
        <strain evidence="2">HyVt-443</strain>
    </source>
</reference>
<accession>A0A831RMS4</accession>
<organism evidence="2">
    <name type="scientific">Sedimenticola thiotaurini</name>
    <dbReference type="NCBI Taxonomy" id="1543721"/>
    <lineage>
        <taxon>Bacteria</taxon>
        <taxon>Pseudomonadati</taxon>
        <taxon>Pseudomonadota</taxon>
        <taxon>Gammaproteobacteria</taxon>
        <taxon>Chromatiales</taxon>
        <taxon>Sedimenticolaceae</taxon>
        <taxon>Sedimenticola</taxon>
    </lineage>
</organism>
<name>A0A831RMS4_9GAMM</name>
<protein>
    <submittedName>
        <fullName evidence="2">DUF4340 domain-containing protein</fullName>
    </submittedName>
</protein>
<dbReference type="Pfam" id="PF14238">
    <property type="entry name" value="DUF4340"/>
    <property type="match status" value="1"/>
</dbReference>
<comment type="caution">
    <text evidence="2">The sequence shown here is derived from an EMBL/GenBank/DDBJ whole genome shotgun (WGS) entry which is preliminary data.</text>
</comment>
<feature type="domain" description="DUF4340" evidence="1">
    <location>
        <begin position="66"/>
        <end position="197"/>
    </location>
</feature>
<dbReference type="EMBL" id="DRKP01000164">
    <property type="protein sequence ID" value="HEB97375.1"/>
    <property type="molecule type" value="Genomic_DNA"/>
</dbReference>
<gene>
    <name evidence="2" type="ORF">ENI96_13215</name>
</gene>
<evidence type="ECO:0000259" key="1">
    <source>
        <dbReference type="Pfam" id="PF14238"/>
    </source>
</evidence>